<dbReference type="Pfam" id="PF16012">
    <property type="entry name" value="DUF4780"/>
    <property type="match status" value="2"/>
</dbReference>
<dbReference type="EMBL" id="DS231814">
    <property type="protein sequence ID" value="EDS31748.1"/>
    <property type="molecule type" value="Genomic_DNA"/>
</dbReference>
<dbReference type="AlphaFoldDB" id="B0VZL1"/>
<evidence type="ECO:0000259" key="1">
    <source>
        <dbReference type="Pfam" id="PF16012"/>
    </source>
</evidence>
<dbReference type="Proteomes" id="UP000002320">
    <property type="component" value="Unassembled WGS sequence"/>
</dbReference>
<organism>
    <name type="scientific">Culex quinquefasciatus</name>
    <name type="common">Southern house mosquito</name>
    <name type="synonym">Culex pungens</name>
    <dbReference type="NCBI Taxonomy" id="7176"/>
    <lineage>
        <taxon>Eukaryota</taxon>
        <taxon>Metazoa</taxon>
        <taxon>Ecdysozoa</taxon>
        <taxon>Arthropoda</taxon>
        <taxon>Hexapoda</taxon>
        <taxon>Insecta</taxon>
        <taxon>Pterygota</taxon>
        <taxon>Neoptera</taxon>
        <taxon>Endopterygota</taxon>
        <taxon>Diptera</taxon>
        <taxon>Nematocera</taxon>
        <taxon>Culicoidea</taxon>
        <taxon>Culicidae</taxon>
        <taxon>Culicinae</taxon>
        <taxon>Culicini</taxon>
        <taxon>Culex</taxon>
        <taxon>Culex</taxon>
    </lineage>
</organism>
<evidence type="ECO:0000313" key="2">
    <source>
        <dbReference type="EMBL" id="EDS31748.1"/>
    </source>
</evidence>
<gene>
    <name evidence="3" type="primary">6031044</name>
    <name evidence="2" type="ORF">CpipJ_CPIJ000322</name>
</gene>
<evidence type="ECO:0000313" key="3">
    <source>
        <dbReference type="EnsemblMetazoa" id="CPIJ000322-PA"/>
    </source>
</evidence>
<reference evidence="3" key="2">
    <citation type="submission" date="2021-02" db="UniProtKB">
        <authorList>
            <consortium name="EnsemblMetazoa"/>
        </authorList>
    </citation>
    <scope>IDENTIFICATION</scope>
    <source>
        <strain evidence="3">JHB</strain>
    </source>
</reference>
<proteinExistence type="predicted"/>
<name>B0VZL1_CULQU</name>
<protein>
    <recommendedName>
        <fullName evidence="1">DUF4780 domain-containing protein</fullName>
    </recommendedName>
</protein>
<accession>B0VZL1</accession>
<dbReference type="EnsemblMetazoa" id="CPIJ000322-RA">
    <property type="protein sequence ID" value="CPIJ000322-PA"/>
    <property type="gene ID" value="CPIJ000322"/>
</dbReference>
<dbReference type="VEuPathDB" id="VectorBase:CQUJHB016867"/>
<evidence type="ECO:0000313" key="4">
    <source>
        <dbReference type="Proteomes" id="UP000002320"/>
    </source>
</evidence>
<reference evidence="2" key="1">
    <citation type="submission" date="2007-03" db="EMBL/GenBank/DDBJ databases">
        <title>Annotation of Culex pipiens quinquefasciatus.</title>
        <authorList>
            <consortium name="The Broad Institute Genome Sequencing Platform"/>
            <person name="Atkinson P.W."/>
            <person name="Hemingway J."/>
            <person name="Christensen B.M."/>
            <person name="Higgs S."/>
            <person name="Kodira C."/>
            <person name="Hannick L."/>
            <person name="Megy K."/>
            <person name="O'Leary S."/>
            <person name="Pearson M."/>
            <person name="Haas B.J."/>
            <person name="Mauceli E."/>
            <person name="Wortman J.R."/>
            <person name="Lee N.H."/>
            <person name="Guigo R."/>
            <person name="Stanke M."/>
            <person name="Alvarado L."/>
            <person name="Amedeo P."/>
            <person name="Antoine C.H."/>
            <person name="Arensburger P."/>
            <person name="Bidwell S.L."/>
            <person name="Crawford M."/>
            <person name="Camaro F."/>
            <person name="Devon K."/>
            <person name="Engels R."/>
            <person name="Hammond M."/>
            <person name="Howarth C."/>
            <person name="Koehrsen M."/>
            <person name="Lawson D."/>
            <person name="Montgomery P."/>
            <person name="Nene V."/>
            <person name="Nusbaum C."/>
            <person name="Puiu D."/>
            <person name="Romero-Severson J."/>
            <person name="Severson D.W."/>
            <person name="Shumway M."/>
            <person name="Sisk P."/>
            <person name="Stolte C."/>
            <person name="Zeng Q."/>
            <person name="Eisenstadt E."/>
            <person name="Fraser-Liggett C."/>
            <person name="Strausberg R."/>
            <person name="Galagan J."/>
            <person name="Birren B."/>
            <person name="Collins F.H."/>
        </authorList>
    </citation>
    <scope>NUCLEOTIDE SEQUENCE [LARGE SCALE GENOMIC DNA]</scope>
    <source>
        <strain evidence="2">JHB</strain>
    </source>
</reference>
<feature type="domain" description="DUF4780" evidence="1">
    <location>
        <begin position="119"/>
        <end position="292"/>
    </location>
</feature>
<dbReference type="InParanoid" id="B0VZL1"/>
<feature type="domain" description="DUF4780" evidence="1">
    <location>
        <begin position="304"/>
        <end position="375"/>
    </location>
</feature>
<dbReference type="OrthoDB" id="7765121at2759"/>
<dbReference type="VEuPathDB" id="VectorBase:CPIJ000322"/>
<dbReference type="KEGG" id="cqu:CpipJ_CPIJ000322"/>
<dbReference type="InterPro" id="IPR031961">
    <property type="entry name" value="DUF4780"/>
</dbReference>
<sequence>MLDPFYFKGVKAGRFVFLIQNGFALNKAAELAKQSKLINEVQEEIMLAALQSKGDSWLYETVKQENLIYSSEFRKAFCQQVDWGKSIEDALEFSERRADNAVAFATGDGVVRPALSRFTVNIRLVMCKANRAPFNEEQFKMITFKLWRKARKGEDSELPHFVECTLVPESGHIRLVCTDMKSVDWLTANFSRMELWPGASICLMREKKFLESEIFSVSLPDSANDELTCILKNLQNQNVETETSKWHVLTRQLHPDNTTVELLLMIPAAQERKPNEDTTFELNYKVGRVKFTAPVHGPEETQVAFHANFPESLRMSTEAIFKRIERDSGGTLDTSAWKFMHRREGMLNFYVDAKSAEVLEQTHYEISYKFQKVKFVPATWKDRGYKGQPNATS</sequence>
<dbReference type="HOGENOM" id="CLU_702588_0_0_1"/>
<keyword evidence="4" id="KW-1185">Reference proteome</keyword>